<proteinExistence type="predicted"/>
<evidence type="ECO:0000313" key="2">
    <source>
        <dbReference type="Proteomes" id="UP001143856"/>
    </source>
</evidence>
<organism evidence="1 2">
    <name type="scientific">Xylaria curta</name>
    <dbReference type="NCBI Taxonomy" id="42375"/>
    <lineage>
        <taxon>Eukaryota</taxon>
        <taxon>Fungi</taxon>
        <taxon>Dikarya</taxon>
        <taxon>Ascomycota</taxon>
        <taxon>Pezizomycotina</taxon>
        <taxon>Sordariomycetes</taxon>
        <taxon>Xylariomycetidae</taxon>
        <taxon>Xylariales</taxon>
        <taxon>Xylariaceae</taxon>
        <taxon>Xylaria</taxon>
    </lineage>
</organism>
<keyword evidence="2" id="KW-1185">Reference proteome</keyword>
<sequence>MSVTYEDIGSTYSRVAYRDWNISDTKVFANDAGHRLIPSCVAFTESGPIVGSAARLWGIKNPETTICNPRALLGRRWSDPKVQALIRDLPYRVLSDHEDKLLFEINVGGDAKAYTPEYVTSLIIRELKHMAGAHFSNGEKATEAIFAIPYYDDNYQRQAIEDAGKLAGVDARRILSEPGAALLAYDLNEEYGERNVVILDIGDTLGVYVMNVDQVIFEQLAISHHDIGGKGFTRRIVDRLVALWKEKTDTDLTAYPTHMRELDIQAEKAKIALSSENATIVNLGFIHPDFTYNLTRSEFEELGADLFTSIMEVIPRVLAEANVNIADIDYVLLTGGSGSIPMIGGLVRRVFSNTTLVEGLKDEAVVIGAARTGAILSEAEEGFMCDYIPDYSPLGLGIETADGFMATIAPRDMIPMTRRWNLTTATDGQSSMLIRVRQGERLLAANNLFIGEFELPLTPTPAGVSRVQVTLKVERDGLVNVSATDLATNTSEYITINRLDTWTEERGLPSGMVSDYAFLGNWPKWNDPEPERRALFDARVDLESYLAALKERLTDHEEWGPEDTMRHSTLGYPIHRSEILRDIGMVQKDLIRYRDIWELEYLQELKEAFSHL</sequence>
<dbReference type="Proteomes" id="UP001143856">
    <property type="component" value="Unassembled WGS sequence"/>
</dbReference>
<comment type="caution">
    <text evidence="1">The sequence shown here is derived from an EMBL/GenBank/DDBJ whole genome shotgun (WGS) entry which is preliminary data.</text>
</comment>
<gene>
    <name evidence="1" type="ORF">NUW58_g5821</name>
</gene>
<evidence type="ECO:0000313" key="1">
    <source>
        <dbReference type="EMBL" id="KAJ2984897.1"/>
    </source>
</evidence>
<reference evidence="1" key="1">
    <citation type="submission" date="2022-10" db="EMBL/GenBank/DDBJ databases">
        <title>Genome Sequence of Xylaria curta.</title>
        <authorList>
            <person name="Buettner E."/>
        </authorList>
    </citation>
    <scope>NUCLEOTIDE SEQUENCE</scope>
    <source>
        <strain evidence="1">Babe10</strain>
    </source>
</reference>
<dbReference type="EMBL" id="JAPDGR010001204">
    <property type="protein sequence ID" value="KAJ2984897.1"/>
    <property type="molecule type" value="Genomic_DNA"/>
</dbReference>
<name>A0ACC1P1Z5_9PEZI</name>
<protein>
    <submittedName>
        <fullName evidence="1">Uncharacterized protein</fullName>
    </submittedName>
</protein>
<accession>A0ACC1P1Z5</accession>